<dbReference type="GO" id="GO:0034488">
    <property type="term" value="P:basic amino acid transmembrane export from vacuole"/>
    <property type="evidence" value="ECO:0007669"/>
    <property type="project" value="TreeGrafter"/>
</dbReference>
<dbReference type="InterPro" id="IPR006603">
    <property type="entry name" value="PQ-loop_rpt"/>
</dbReference>
<dbReference type="InterPro" id="IPR051415">
    <property type="entry name" value="LAAT-1"/>
</dbReference>
<feature type="transmembrane region" description="Helical" evidence="5">
    <location>
        <begin position="318"/>
        <end position="344"/>
    </location>
</feature>
<keyword evidence="8" id="KW-1185">Reference proteome</keyword>
<name>A0A8H7ZM07_9FUNG</name>
<protein>
    <submittedName>
        <fullName evidence="7">Uncharacterized protein</fullName>
    </submittedName>
</protein>
<dbReference type="Pfam" id="PF04193">
    <property type="entry name" value="PQ-loop"/>
    <property type="match status" value="2"/>
</dbReference>
<keyword evidence="6" id="KW-0732">Signal</keyword>
<evidence type="ECO:0000256" key="1">
    <source>
        <dbReference type="ARBA" id="ARBA00004141"/>
    </source>
</evidence>
<comment type="subcellular location">
    <subcellularLocation>
        <location evidence="1">Membrane</location>
        <topology evidence="1">Multi-pass membrane protein</topology>
    </subcellularLocation>
</comment>
<keyword evidence="4 5" id="KW-0472">Membrane</keyword>
<evidence type="ECO:0000256" key="3">
    <source>
        <dbReference type="ARBA" id="ARBA00022989"/>
    </source>
</evidence>
<keyword evidence="3 5" id="KW-1133">Transmembrane helix</keyword>
<feature type="chain" id="PRO_5034047773" evidence="6">
    <location>
        <begin position="25"/>
        <end position="389"/>
    </location>
</feature>
<dbReference type="Proteomes" id="UP000673691">
    <property type="component" value="Unassembled WGS sequence"/>
</dbReference>
<dbReference type="SMART" id="SM00679">
    <property type="entry name" value="CTNS"/>
    <property type="match status" value="2"/>
</dbReference>
<dbReference type="OrthoDB" id="8048523at2759"/>
<dbReference type="GO" id="GO:0000329">
    <property type="term" value="C:fungal-type vacuole membrane"/>
    <property type="evidence" value="ECO:0007669"/>
    <property type="project" value="TreeGrafter"/>
</dbReference>
<evidence type="ECO:0000256" key="5">
    <source>
        <dbReference type="SAM" id="Phobius"/>
    </source>
</evidence>
<dbReference type="GO" id="GO:0015174">
    <property type="term" value="F:basic amino acid transmembrane transporter activity"/>
    <property type="evidence" value="ECO:0007669"/>
    <property type="project" value="TreeGrafter"/>
</dbReference>
<gene>
    <name evidence="7" type="ORF">BJ554DRAFT_5097</name>
</gene>
<evidence type="ECO:0000256" key="2">
    <source>
        <dbReference type="ARBA" id="ARBA00022692"/>
    </source>
</evidence>
<organism evidence="7 8">
    <name type="scientific">Olpidium bornovanus</name>
    <dbReference type="NCBI Taxonomy" id="278681"/>
    <lineage>
        <taxon>Eukaryota</taxon>
        <taxon>Fungi</taxon>
        <taxon>Fungi incertae sedis</taxon>
        <taxon>Olpidiomycota</taxon>
        <taxon>Olpidiomycotina</taxon>
        <taxon>Olpidiomycetes</taxon>
        <taxon>Olpidiales</taxon>
        <taxon>Olpidiaceae</taxon>
        <taxon>Olpidium</taxon>
    </lineage>
</organism>
<dbReference type="EMBL" id="JAEFCI010013319">
    <property type="protein sequence ID" value="KAG5455477.1"/>
    <property type="molecule type" value="Genomic_DNA"/>
</dbReference>
<feature type="signal peptide" evidence="6">
    <location>
        <begin position="1"/>
        <end position="24"/>
    </location>
</feature>
<dbReference type="PANTHER" id="PTHR16201:SF34">
    <property type="entry name" value="LYSOSOMAL AMINO ACID TRANSPORTER 1"/>
    <property type="match status" value="1"/>
</dbReference>
<dbReference type="PANTHER" id="PTHR16201">
    <property type="entry name" value="SEVEN TRANSMEMBRANE PROTEIN 1-RELATED"/>
    <property type="match status" value="1"/>
</dbReference>
<dbReference type="AlphaFoldDB" id="A0A8H7ZM07"/>
<feature type="transmembrane region" description="Helical" evidence="5">
    <location>
        <begin position="91"/>
        <end position="112"/>
    </location>
</feature>
<sequence length="389" mass="41275">MLSSKRAAAVALAVAGGLIAAAAAVEVAQGPAAQGPAPPGPFESPAIPRALLPQSLQDASCVCPELEKDGHAYIRWIAEFFHDCVYTSTEVASFFCGLATTLIWFIAQLPQICKNFHNREVDGLSKWLLIIWCAFFLSFARAQDADNHRVLLLHDKHHHGRAARLLHPVLLRPSTERAAGRVASAAGEPDDAVQGRRGHFHHGLPADLPDDLGPQPLPAAYAQPGPSRQLRELPEPLARDQGFGVRHFLVQRDAVLSVPVGLLFAVLIPQILENYRRKSVLGLSLAMFGFAIAANVSYGTSIVLRLPAVDASFWSDKFPFLLGSFGTLIFDIIIMIQAAAYGFVAPAAPGGASKAGKAETGEPAAAAAAAAGIPGQRYSLAPSEKGLAV</sequence>
<proteinExistence type="predicted"/>
<reference evidence="7 8" key="1">
    <citation type="journal article" name="Sci. Rep.">
        <title>Genome-scale phylogenetic analyses confirm Olpidium as the closest living zoosporic fungus to the non-flagellated, terrestrial fungi.</title>
        <authorList>
            <person name="Chang Y."/>
            <person name="Rochon D."/>
            <person name="Sekimoto S."/>
            <person name="Wang Y."/>
            <person name="Chovatia M."/>
            <person name="Sandor L."/>
            <person name="Salamov A."/>
            <person name="Grigoriev I.V."/>
            <person name="Stajich J.E."/>
            <person name="Spatafora J.W."/>
        </authorList>
    </citation>
    <scope>NUCLEOTIDE SEQUENCE [LARGE SCALE GENOMIC DNA]</scope>
    <source>
        <strain evidence="7">S191</strain>
    </source>
</reference>
<comment type="caution">
    <text evidence="7">The sequence shown here is derived from an EMBL/GenBank/DDBJ whole genome shotgun (WGS) entry which is preliminary data.</text>
</comment>
<keyword evidence="2 5" id="KW-0812">Transmembrane</keyword>
<evidence type="ECO:0000256" key="6">
    <source>
        <dbReference type="SAM" id="SignalP"/>
    </source>
</evidence>
<evidence type="ECO:0000313" key="7">
    <source>
        <dbReference type="EMBL" id="KAG5455477.1"/>
    </source>
</evidence>
<dbReference type="Gene3D" id="1.20.1280.290">
    <property type="match status" value="2"/>
</dbReference>
<accession>A0A8H7ZM07</accession>
<evidence type="ECO:0000256" key="4">
    <source>
        <dbReference type="ARBA" id="ARBA00023136"/>
    </source>
</evidence>
<evidence type="ECO:0000313" key="8">
    <source>
        <dbReference type="Proteomes" id="UP000673691"/>
    </source>
</evidence>
<feature type="transmembrane region" description="Helical" evidence="5">
    <location>
        <begin position="279"/>
        <end position="298"/>
    </location>
</feature>